<sequence length="31" mass="3171">MTPSGEHSSIMGQTPHGIPSIIPPCAVPATR</sequence>
<reference evidence="2" key="1">
    <citation type="submission" date="2014-09" db="EMBL/GenBank/DDBJ databases">
        <authorList>
            <person name="Magalhaes I.L.F."/>
            <person name="Oliveira U."/>
            <person name="Santos F.R."/>
            <person name="Vidigal T.H.D.A."/>
            <person name="Brescovit A.D."/>
            <person name="Santos A.J."/>
        </authorList>
    </citation>
    <scope>NUCLEOTIDE SEQUENCE</scope>
    <source>
        <tissue evidence="2">Shoot tissue taken approximately 20 cm above the soil surface</tissue>
    </source>
</reference>
<protein>
    <submittedName>
        <fullName evidence="2">RNA polymerase Rpc34 subunit family protein</fullName>
    </submittedName>
</protein>
<proteinExistence type="predicted"/>
<feature type="compositionally biased region" description="Pro residues" evidence="1">
    <location>
        <begin position="21"/>
        <end position="31"/>
    </location>
</feature>
<organism evidence="2">
    <name type="scientific">Arundo donax</name>
    <name type="common">Giant reed</name>
    <name type="synonym">Donax arundinaceus</name>
    <dbReference type="NCBI Taxonomy" id="35708"/>
    <lineage>
        <taxon>Eukaryota</taxon>
        <taxon>Viridiplantae</taxon>
        <taxon>Streptophyta</taxon>
        <taxon>Embryophyta</taxon>
        <taxon>Tracheophyta</taxon>
        <taxon>Spermatophyta</taxon>
        <taxon>Magnoliopsida</taxon>
        <taxon>Liliopsida</taxon>
        <taxon>Poales</taxon>
        <taxon>Poaceae</taxon>
        <taxon>PACMAD clade</taxon>
        <taxon>Arundinoideae</taxon>
        <taxon>Arundineae</taxon>
        <taxon>Arundo</taxon>
    </lineage>
</organism>
<evidence type="ECO:0000313" key="2">
    <source>
        <dbReference type="EMBL" id="JAD89247.1"/>
    </source>
</evidence>
<dbReference type="AlphaFoldDB" id="A0A0A9DZT6"/>
<feature type="compositionally biased region" description="Polar residues" evidence="1">
    <location>
        <begin position="1"/>
        <end position="12"/>
    </location>
</feature>
<name>A0A0A9DZT6_ARUDO</name>
<dbReference type="EMBL" id="GBRH01208648">
    <property type="protein sequence ID" value="JAD89247.1"/>
    <property type="molecule type" value="Transcribed_RNA"/>
</dbReference>
<accession>A0A0A9DZT6</accession>
<reference evidence="2" key="2">
    <citation type="journal article" date="2015" name="Data Brief">
        <title>Shoot transcriptome of the giant reed, Arundo donax.</title>
        <authorList>
            <person name="Barrero R.A."/>
            <person name="Guerrero F.D."/>
            <person name="Moolhuijzen P."/>
            <person name="Goolsby J.A."/>
            <person name="Tidwell J."/>
            <person name="Bellgard S.E."/>
            <person name="Bellgard M.I."/>
        </authorList>
    </citation>
    <scope>NUCLEOTIDE SEQUENCE</scope>
    <source>
        <tissue evidence="2">Shoot tissue taken approximately 20 cm above the soil surface</tissue>
    </source>
</reference>
<feature type="region of interest" description="Disordered" evidence="1">
    <location>
        <begin position="1"/>
        <end position="31"/>
    </location>
</feature>
<evidence type="ECO:0000256" key="1">
    <source>
        <dbReference type="SAM" id="MobiDB-lite"/>
    </source>
</evidence>